<feature type="chain" id="PRO_5031603131" evidence="2">
    <location>
        <begin position="20"/>
        <end position="490"/>
    </location>
</feature>
<dbReference type="AlphaFoldDB" id="A0A7V8U925"/>
<evidence type="ECO:0000313" key="3">
    <source>
        <dbReference type="EMBL" id="MBA1375022.1"/>
    </source>
</evidence>
<evidence type="ECO:0000256" key="2">
    <source>
        <dbReference type="RuleBase" id="RU362097"/>
    </source>
</evidence>
<protein>
    <submittedName>
        <fullName evidence="3">Efflux transporter outer membrane subunit</fullName>
    </submittedName>
</protein>
<keyword evidence="2" id="KW-0812">Transmembrane</keyword>
<dbReference type="InterPro" id="IPR003423">
    <property type="entry name" value="OMP_efflux"/>
</dbReference>
<reference evidence="3 4" key="1">
    <citation type="journal article" date="1994" name="Int. J. Syst. Bacteriol.">
        <title>Phylogenetic positions of novel aerobic, bacteriochlorophyll a-containing bacteria and description of Roseococcus thiosulfatophilus gen. nov., sp. nov., Erythromicrobium ramosum gen. nov., sp. nov., and Erythrobacter litoralis sp. nov.</title>
        <authorList>
            <person name="Yurkov V."/>
            <person name="Stackebrandt E."/>
            <person name="Holmes A."/>
            <person name="Fuerst J.A."/>
            <person name="Hugenholtz P."/>
            <person name="Golecki J."/>
            <person name="Gad'on N."/>
            <person name="Gorlenko V.M."/>
            <person name="Kompantseva E.I."/>
            <person name="Drews G."/>
        </authorList>
    </citation>
    <scope>NUCLEOTIDE SEQUENCE [LARGE SCALE GENOMIC DNA]</scope>
    <source>
        <strain evidence="3 4">KR-99</strain>
    </source>
</reference>
<dbReference type="Proteomes" id="UP000589292">
    <property type="component" value="Unassembled WGS sequence"/>
</dbReference>
<accession>A0A7V8U925</accession>
<keyword evidence="2" id="KW-1134">Transmembrane beta strand</keyword>
<dbReference type="GO" id="GO:0015562">
    <property type="term" value="F:efflux transmembrane transporter activity"/>
    <property type="evidence" value="ECO:0007669"/>
    <property type="project" value="InterPro"/>
</dbReference>
<keyword evidence="2" id="KW-0732">Signal</keyword>
<dbReference type="SUPFAM" id="SSF56954">
    <property type="entry name" value="Outer membrane efflux proteins (OEP)"/>
    <property type="match status" value="1"/>
</dbReference>
<gene>
    <name evidence="3" type="ORF">FG486_11795</name>
</gene>
<organism evidence="3 4">
    <name type="scientific">Sphingomonas ursincola</name>
    <dbReference type="NCBI Taxonomy" id="56361"/>
    <lineage>
        <taxon>Bacteria</taxon>
        <taxon>Pseudomonadati</taxon>
        <taxon>Pseudomonadota</taxon>
        <taxon>Alphaproteobacteria</taxon>
        <taxon>Sphingomonadales</taxon>
        <taxon>Sphingomonadaceae</taxon>
        <taxon>Sphingomonas</taxon>
    </lineage>
</organism>
<dbReference type="PANTHER" id="PTHR30203">
    <property type="entry name" value="OUTER MEMBRANE CATION EFFLUX PROTEIN"/>
    <property type="match status" value="1"/>
</dbReference>
<dbReference type="GO" id="GO:0005886">
    <property type="term" value="C:plasma membrane"/>
    <property type="evidence" value="ECO:0007669"/>
    <property type="project" value="UniProtKB-SubCell"/>
</dbReference>
<dbReference type="Gene3D" id="2.20.200.10">
    <property type="entry name" value="Outer membrane efflux proteins (OEP)"/>
    <property type="match status" value="1"/>
</dbReference>
<dbReference type="Gene3D" id="1.20.1600.10">
    <property type="entry name" value="Outer membrane efflux proteins (OEP)"/>
    <property type="match status" value="1"/>
</dbReference>
<keyword evidence="2" id="KW-0449">Lipoprotein</keyword>
<evidence type="ECO:0000256" key="1">
    <source>
        <dbReference type="ARBA" id="ARBA00007613"/>
    </source>
</evidence>
<dbReference type="NCBIfam" id="TIGR01845">
    <property type="entry name" value="outer_NodT"/>
    <property type="match status" value="1"/>
</dbReference>
<keyword evidence="2" id="KW-0564">Palmitate</keyword>
<name>A0A7V8U925_9SPHN</name>
<keyword evidence="4" id="KW-1185">Reference proteome</keyword>
<dbReference type="InterPro" id="IPR010131">
    <property type="entry name" value="MdtP/NodT-like"/>
</dbReference>
<evidence type="ECO:0000313" key="4">
    <source>
        <dbReference type="Proteomes" id="UP000589292"/>
    </source>
</evidence>
<comment type="caution">
    <text evidence="3">The sequence shown here is derived from an EMBL/GenBank/DDBJ whole genome shotgun (WGS) entry which is preliminary data.</text>
</comment>
<sequence length="490" mass="51227">MMQSGRLALAVLLSASLSACVVGPDFSRPLVPQAAKQEFGEAGTPEFAKASLPDQWWRLFEDPVLDGLIVRALQHNTDVRQASANLRRARALVREARAGQFPALTARGAANTNRVGTGANAGLGFAPAQPPEFELYELASDAAYELDLFGGVRRSVEASRADALAAAAELDSVRVSVAAEVARNYVLACSNRLQLNVARDAVSNQERTLALVRRLHTLGRVAARDIHAAEGLLAQAEAALPALDAENRAAIHALRTLIGGEPGEDLAEVGKCEVPPEPRSAIPVGDGAGLIARRPDVRAAEARLASDTARIGVATAALYPSIRLAGSLATSGIDPNDLGRSANIGFSLGPLISWSIPVDGAARARVTAASAQADARLAAFDGAVLTALQETEQALARLKATTERSLTLAEAERAAAQSAYLTRIRFSSGKDNALQLLGAEADLLQARQALALAKAAKAEASVGVFRALGGGWEQAPQVVEIDARSKHPSQ</sequence>
<dbReference type="EMBL" id="VDES01000002">
    <property type="protein sequence ID" value="MBA1375022.1"/>
    <property type="molecule type" value="Genomic_DNA"/>
</dbReference>
<keyword evidence="2" id="KW-0472">Membrane</keyword>
<comment type="similarity">
    <text evidence="1 2">Belongs to the outer membrane factor (OMF) (TC 1.B.17) family.</text>
</comment>
<dbReference type="PROSITE" id="PS51257">
    <property type="entry name" value="PROKAR_LIPOPROTEIN"/>
    <property type="match status" value="1"/>
</dbReference>
<dbReference type="RefSeq" id="WP_181267622.1">
    <property type="nucleotide sequence ID" value="NZ_BAAAGB010000001.1"/>
</dbReference>
<dbReference type="Pfam" id="PF02321">
    <property type="entry name" value="OEP"/>
    <property type="match status" value="2"/>
</dbReference>
<comment type="subcellular location">
    <subcellularLocation>
        <location evidence="2">Cell membrane</location>
        <topology evidence="2">Lipid-anchor</topology>
    </subcellularLocation>
</comment>
<proteinExistence type="inferred from homology"/>
<dbReference type="PANTHER" id="PTHR30203:SF21">
    <property type="entry name" value="OUTER MEMBRANE COMPONENT OF MULTIDRUG EFFLUX PUMP-RELATED"/>
    <property type="match status" value="1"/>
</dbReference>
<feature type="signal peptide" evidence="2">
    <location>
        <begin position="1"/>
        <end position="19"/>
    </location>
</feature>